<comment type="caution">
    <text evidence="1">The sequence shown here is derived from an EMBL/GenBank/DDBJ whole genome shotgun (WGS) entry which is preliminary data.</text>
</comment>
<accession>A0A917HX95</accession>
<dbReference type="Proteomes" id="UP000660862">
    <property type="component" value="Unassembled WGS sequence"/>
</dbReference>
<dbReference type="AlphaFoldDB" id="A0A917HX95"/>
<gene>
    <name evidence="1" type="ORF">GCM10007415_34320</name>
</gene>
<name>A0A917HX95_9SPHI</name>
<evidence type="ECO:0000313" key="1">
    <source>
        <dbReference type="EMBL" id="GGG96239.1"/>
    </source>
</evidence>
<organism evidence="1 2">
    <name type="scientific">Parapedobacter pyrenivorans</name>
    <dbReference type="NCBI Taxonomy" id="1305674"/>
    <lineage>
        <taxon>Bacteria</taxon>
        <taxon>Pseudomonadati</taxon>
        <taxon>Bacteroidota</taxon>
        <taxon>Sphingobacteriia</taxon>
        <taxon>Sphingobacteriales</taxon>
        <taxon>Sphingobacteriaceae</taxon>
        <taxon>Parapedobacter</taxon>
    </lineage>
</organism>
<keyword evidence="2" id="KW-1185">Reference proteome</keyword>
<proteinExistence type="predicted"/>
<reference evidence="1" key="1">
    <citation type="journal article" date="2014" name="Int. J. Syst. Evol. Microbiol.">
        <title>Complete genome sequence of Corynebacterium casei LMG S-19264T (=DSM 44701T), isolated from a smear-ripened cheese.</title>
        <authorList>
            <consortium name="US DOE Joint Genome Institute (JGI-PGF)"/>
            <person name="Walter F."/>
            <person name="Albersmeier A."/>
            <person name="Kalinowski J."/>
            <person name="Ruckert C."/>
        </authorList>
    </citation>
    <scope>NUCLEOTIDE SEQUENCE</scope>
    <source>
        <strain evidence="1">CGMCC 1.12195</strain>
    </source>
</reference>
<evidence type="ECO:0000313" key="2">
    <source>
        <dbReference type="Proteomes" id="UP000660862"/>
    </source>
</evidence>
<protein>
    <submittedName>
        <fullName evidence="1">Uncharacterized protein</fullName>
    </submittedName>
</protein>
<reference evidence="1" key="2">
    <citation type="submission" date="2020-09" db="EMBL/GenBank/DDBJ databases">
        <authorList>
            <person name="Sun Q."/>
            <person name="Zhou Y."/>
        </authorList>
    </citation>
    <scope>NUCLEOTIDE SEQUENCE</scope>
    <source>
        <strain evidence="1">CGMCC 1.12195</strain>
    </source>
</reference>
<dbReference type="Pfam" id="PF18143">
    <property type="entry name" value="HAD_SAK_2"/>
    <property type="match status" value="1"/>
</dbReference>
<dbReference type="EMBL" id="BMER01000004">
    <property type="protein sequence ID" value="GGG96239.1"/>
    <property type="molecule type" value="Genomic_DNA"/>
</dbReference>
<sequence>MLLYLDIDGVMVPANSWRRPEILDDGFPAFGPKATEALQKIISSTGAGIVLTTSHKSRYTPKEWRGIFKKRGISVNSIKRLPENTLQLNRRDELVKWFNTNPFHDNFIIIDDDKSLNELPQFLKNRLLLTSGSVGLTEYQAEEALRLIERESHELA</sequence>